<evidence type="ECO:0000256" key="1">
    <source>
        <dbReference type="SAM" id="Phobius"/>
    </source>
</evidence>
<dbReference type="Proteomes" id="UP001592531">
    <property type="component" value="Unassembled WGS sequence"/>
</dbReference>
<sequence length="66" mass="6765">MRGSRLSLGFGIERFGAGFAAAGFDFGFVFGFGLGFAAVAADESPRRSIPFSMLPVPPGSAMCGTV</sequence>
<keyword evidence="1" id="KW-0472">Membrane</keyword>
<name>A0ABV6W0R5_9ACTN</name>
<gene>
    <name evidence="2" type="ORF">ACEZDE_23585</name>
</gene>
<organism evidence="2 3">
    <name type="scientific">Streptacidiphilus cavernicola</name>
    <dbReference type="NCBI Taxonomy" id="3342716"/>
    <lineage>
        <taxon>Bacteria</taxon>
        <taxon>Bacillati</taxon>
        <taxon>Actinomycetota</taxon>
        <taxon>Actinomycetes</taxon>
        <taxon>Kitasatosporales</taxon>
        <taxon>Streptomycetaceae</taxon>
        <taxon>Streptacidiphilus</taxon>
    </lineage>
</organism>
<dbReference type="RefSeq" id="WP_380539158.1">
    <property type="nucleotide sequence ID" value="NZ_JBHFAB010000019.1"/>
</dbReference>
<evidence type="ECO:0000313" key="3">
    <source>
        <dbReference type="Proteomes" id="UP001592531"/>
    </source>
</evidence>
<proteinExistence type="predicted"/>
<keyword evidence="3" id="KW-1185">Reference proteome</keyword>
<keyword evidence="1" id="KW-1133">Transmembrane helix</keyword>
<evidence type="ECO:0000313" key="2">
    <source>
        <dbReference type="EMBL" id="MFC1419592.1"/>
    </source>
</evidence>
<dbReference type="EMBL" id="JBHFAB010000019">
    <property type="protein sequence ID" value="MFC1419592.1"/>
    <property type="molecule type" value="Genomic_DNA"/>
</dbReference>
<protein>
    <submittedName>
        <fullName evidence="2">Uncharacterized protein</fullName>
    </submittedName>
</protein>
<keyword evidence="1" id="KW-0812">Transmembrane</keyword>
<comment type="caution">
    <text evidence="2">The sequence shown here is derived from an EMBL/GenBank/DDBJ whole genome shotgun (WGS) entry which is preliminary data.</text>
</comment>
<accession>A0ABV6W0R5</accession>
<feature type="transmembrane region" description="Helical" evidence="1">
    <location>
        <begin position="20"/>
        <end position="41"/>
    </location>
</feature>
<reference evidence="2 3" key="1">
    <citation type="submission" date="2024-09" db="EMBL/GenBank/DDBJ databases">
        <authorList>
            <person name="Lee S.D."/>
        </authorList>
    </citation>
    <scope>NUCLEOTIDE SEQUENCE [LARGE SCALE GENOMIC DNA]</scope>
    <source>
        <strain evidence="2 3">N8-3</strain>
    </source>
</reference>